<sequence>MIFKVENGHFYYNDIPVLKNINFVIEKGELMTILGPNGVGKTTLVKCMLGFLEWTKGDTLIDDCTIKDYSRSQLWKRIGYVPQMKTLPFSYTVESLVLMGRNPYINFFSRPKEEDYYHVHKILKAFGLEHLKKKRINRLSGGEIQMILIARALVSEPEMLILDEPELNLDLANQVRIFDVLIGLVKSKGISCIVNTHHPMNAVRYGQKSLLLMKNFKYIYGNVNNVLNKKNLSTTFELSKDWFDFKIS</sequence>
<dbReference type="PROSITE" id="PS50893">
    <property type="entry name" value="ABC_TRANSPORTER_2"/>
    <property type="match status" value="1"/>
</dbReference>
<keyword evidence="2" id="KW-0813">Transport</keyword>
<dbReference type="InterPro" id="IPR050153">
    <property type="entry name" value="Metal_Ion_Import_ABC"/>
</dbReference>
<gene>
    <name evidence="6" type="ORF">SAMN02194393_03576</name>
</gene>
<dbReference type="GO" id="GO:0016887">
    <property type="term" value="F:ATP hydrolysis activity"/>
    <property type="evidence" value="ECO:0007669"/>
    <property type="project" value="InterPro"/>
</dbReference>
<dbReference type="OrthoDB" id="9799337at2"/>
<reference evidence="6 7" key="1">
    <citation type="submission" date="2017-02" db="EMBL/GenBank/DDBJ databases">
        <authorList>
            <person name="Peterson S.W."/>
        </authorList>
    </citation>
    <scope>NUCLEOTIDE SEQUENCE [LARGE SCALE GENOMIC DNA]</scope>
    <source>
        <strain evidence="6 7">M1</strain>
    </source>
</reference>
<keyword evidence="4 6" id="KW-0067">ATP-binding</keyword>
<evidence type="ECO:0000259" key="5">
    <source>
        <dbReference type="PROSITE" id="PS50893"/>
    </source>
</evidence>
<organism evidence="6 7">
    <name type="scientific">Maledivibacter halophilus</name>
    <dbReference type="NCBI Taxonomy" id="36842"/>
    <lineage>
        <taxon>Bacteria</taxon>
        <taxon>Bacillati</taxon>
        <taxon>Bacillota</taxon>
        <taxon>Clostridia</taxon>
        <taxon>Peptostreptococcales</taxon>
        <taxon>Caminicellaceae</taxon>
        <taxon>Maledivibacter</taxon>
    </lineage>
</organism>
<dbReference type="InterPro" id="IPR027417">
    <property type="entry name" value="P-loop_NTPase"/>
</dbReference>
<dbReference type="STRING" id="36842.SAMN02194393_03576"/>
<dbReference type="SMART" id="SM00382">
    <property type="entry name" value="AAA"/>
    <property type="match status" value="1"/>
</dbReference>
<evidence type="ECO:0000256" key="3">
    <source>
        <dbReference type="ARBA" id="ARBA00022741"/>
    </source>
</evidence>
<dbReference type="AlphaFoldDB" id="A0A1T5LZ12"/>
<name>A0A1T5LZ12_9FIRM</name>
<keyword evidence="7" id="KW-1185">Reference proteome</keyword>
<dbReference type="GO" id="GO:0005524">
    <property type="term" value="F:ATP binding"/>
    <property type="evidence" value="ECO:0007669"/>
    <property type="project" value="UniProtKB-KW"/>
</dbReference>
<accession>A0A1T5LZ12</accession>
<dbReference type="InterPro" id="IPR003593">
    <property type="entry name" value="AAA+_ATPase"/>
</dbReference>
<feature type="domain" description="ABC transporter" evidence="5">
    <location>
        <begin position="3"/>
        <end position="239"/>
    </location>
</feature>
<dbReference type="RefSeq" id="WP_079493405.1">
    <property type="nucleotide sequence ID" value="NZ_FUZT01000009.1"/>
</dbReference>
<dbReference type="Gene3D" id="3.40.50.300">
    <property type="entry name" value="P-loop containing nucleotide triphosphate hydrolases"/>
    <property type="match status" value="1"/>
</dbReference>
<dbReference type="FunFam" id="3.40.50.300:FF:000134">
    <property type="entry name" value="Iron-enterobactin ABC transporter ATP-binding protein"/>
    <property type="match status" value="1"/>
</dbReference>
<evidence type="ECO:0000256" key="1">
    <source>
        <dbReference type="ARBA" id="ARBA00005417"/>
    </source>
</evidence>
<evidence type="ECO:0000313" key="7">
    <source>
        <dbReference type="Proteomes" id="UP000190285"/>
    </source>
</evidence>
<dbReference type="PROSITE" id="PS00211">
    <property type="entry name" value="ABC_TRANSPORTER_1"/>
    <property type="match status" value="1"/>
</dbReference>
<dbReference type="Pfam" id="PF00005">
    <property type="entry name" value="ABC_tran"/>
    <property type="match status" value="1"/>
</dbReference>
<evidence type="ECO:0000313" key="6">
    <source>
        <dbReference type="EMBL" id="SKC81221.1"/>
    </source>
</evidence>
<dbReference type="PANTHER" id="PTHR42734:SF6">
    <property type="entry name" value="MOLYBDATE IMPORT ATP-BINDING PROTEIN MOLC"/>
    <property type="match status" value="1"/>
</dbReference>
<dbReference type="PANTHER" id="PTHR42734">
    <property type="entry name" value="METAL TRANSPORT SYSTEM ATP-BINDING PROTEIN TM_0124-RELATED"/>
    <property type="match status" value="1"/>
</dbReference>
<dbReference type="EMBL" id="FUZT01000009">
    <property type="protein sequence ID" value="SKC81221.1"/>
    <property type="molecule type" value="Genomic_DNA"/>
</dbReference>
<dbReference type="SUPFAM" id="SSF52540">
    <property type="entry name" value="P-loop containing nucleoside triphosphate hydrolases"/>
    <property type="match status" value="1"/>
</dbReference>
<evidence type="ECO:0000256" key="4">
    <source>
        <dbReference type="ARBA" id="ARBA00022840"/>
    </source>
</evidence>
<dbReference type="Proteomes" id="UP000190285">
    <property type="component" value="Unassembled WGS sequence"/>
</dbReference>
<dbReference type="InterPro" id="IPR017871">
    <property type="entry name" value="ABC_transporter-like_CS"/>
</dbReference>
<comment type="similarity">
    <text evidence="1">Belongs to the ABC transporter superfamily.</text>
</comment>
<protein>
    <submittedName>
        <fullName evidence="6">Iron complex transport system ATP-binding protein</fullName>
    </submittedName>
</protein>
<dbReference type="InterPro" id="IPR003439">
    <property type="entry name" value="ABC_transporter-like_ATP-bd"/>
</dbReference>
<proteinExistence type="inferred from homology"/>
<evidence type="ECO:0000256" key="2">
    <source>
        <dbReference type="ARBA" id="ARBA00022448"/>
    </source>
</evidence>
<keyword evidence="3" id="KW-0547">Nucleotide-binding</keyword>